<reference evidence="9 10" key="1">
    <citation type="submission" date="2020-12" db="EMBL/GenBank/DDBJ databases">
        <title>Geomonas sp. Red421, isolated from paddy soil.</title>
        <authorList>
            <person name="Xu Z."/>
            <person name="Zhang Z."/>
            <person name="Masuda Y."/>
            <person name="Itoh H."/>
            <person name="Senoo K."/>
        </authorList>
    </citation>
    <scope>NUCLEOTIDE SEQUENCE [LARGE SCALE GENOMIC DNA]</scope>
    <source>
        <strain evidence="9 10">Red421</strain>
    </source>
</reference>
<feature type="transmembrane region" description="Helical" evidence="7">
    <location>
        <begin position="139"/>
        <end position="158"/>
    </location>
</feature>
<comment type="subcellular location">
    <subcellularLocation>
        <location evidence="1">Cell membrane</location>
        <topology evidence="1">Multi-pass membrane protein</topology>
    </subcellularLocation>
</comment>
<evidence type="ECO:0000256" key="7">
    <source>
        <dbReference type="SAM" id="Phobius"/>
    </source>
</evidence>
<keyword evidence="4 7" id="KW-0812">Transmembrane</keyword>
<feature type="domain" description="Na+/H+ antiporter MnhB subunit-related protein" evidence="8">
    <location>
        <begin position="119"/>
        <end position="234"/>
    </location>
</feature>
<comment type="caution">
    <text evidence="9">The sequence shown here is derived from an EMBL/GenBank/DDBJ whole genome shotgun (WGS) entry which is preliminary data.</text>
</comment>
<evidence type="ECO:0000313" key="9">
    <source>
        <dbReference type="EMBL" id="MBJ6749746.1"/>
    </source>
</evidence>
<evidence type="ECO:0000259" key="8">
    <source>
        <dbReference type="Pfam" id="PF04039"/>
    </source>
</evidence>
<evidence type="ECO:0000256" key="4">
    <source>
        <dbReference type="ARBA" id="ARBA00022692"/>
    </source>
</evidence>
<dbReference type="RefSeq" id="WP_199388263.1">
    <property type="nucleotide sequence ID" value="NZ_JAEMHL010000002.1"/>
</dbReference>
<keyword evidence="3" id="KW-1003">Cell membrane</keyword>
<evidence type="ECO:0000256" key="2">
    <source>
        <dbReference type="ARBA" id="ARBA00009425"/>
    </source>
</evidence>
<keyword evidence="6 7" id="KW-0472">Membrane</keyword>
<evidence type="ECO:0000256" key="5">
    <source>
        <dbReference type="ARBA" id="ARBA00022989"/>
    </source>
</evidence>
<dbReference type="PANTHER" id="PTHR33932:SF4">
    <property type="entry name" value="NA(+)_H(+) ANTIPORTER SUBUNIT B"/>
    <property type="match status" value="1"/>
</dbReference>
<sequence length="253" mass="26974">MSSKLRHFPFVLGTLVFAGFLLRALCALPPFGEYRGAYGPAILSTMEPLRHAQQAVASITFDYRGFDTLGEEFILFAAVAGGLLLLRRQESEAAHDPVDQSGDRGGIEPAPAVLGLGVLMFPFTLLLGIYVVLHGHLTPGGGFQGGVLLATAFYYVYLSGEYHDLLGMSRGHIVSHLEAAGAAGYVIIGLLALPAGLHYLHNLLPLGDKGNLLSAGTLPLLNITVGTEVASAFLLLIAAFLRQVLVIRREKKP</sequence>
<feature type="transmembrane region" description="Helical" evidence="7">
    <location>
        <begin position="179"/>
        <end position="200"/>
    </location>
</feature>
<gene>
    <name evidence="9" type="ORF">JFN91_05930</name>
</gene>
<evidence type="ECO:0000256" key="3">
    <source>
        <dbReference type="ARBA" id="ARBA00022475"/>
    </source>
</evidence>
<evidence type="ECO:0000256" key="6">
    <source>
        <dbReference type="ARBA" id="ARBA00023136"/>
    </source>
</evidence>
<dbReference type="EMBL" id="JAEMHL010000002">
    <property type="protein sequence ID" value="MBJ6749746.1"/>
    <property type="molecule type" value="Genomic_DNA"/>
</dbReference>
<dbReference type="Pfam" id="PF04039">
    <property type="entry name" value="MnhB"/>
    <property type="match status" value="1"/>
</dbReference>
<dbReference type="InterPro" id="IPR007182">
    <property type="entry name" value="MnhB"/>
</dbReference>
<keyword evidence="5 7" id="KW-1133">Transmembrane helix</keyword>
<accession>A0ABS0YBQ3</accession>
<dbReference type="Proteomes" id="UP000614714">
    <property type="component" value="Unassembled WGS sequence"/>
</dbReference>
<organism evidence="9 10">
    <name type="scientific">Geomonas anaerohicana</name>
    <dbReference type="NCBI Taxonomy" id="2798583"/>
    <lineage>
        <taxon>Bacteria</taxon>
        <taxon>Pseudomonadati</taxon>
        <taxon>Thermodesulfobacteriota</taxon>
        <taxon>Desulfuromonadia</taxon>
        <taxon>Geobacterales</taxon>
        <taxon>Geobacteraceae</taxon>
        <taxon>Geomonas</taxon>
    </lineage>
</organism>
<evidence type="ECO:0000256" key="1">
    <source>
        <dbReference type="ARBA" id="ARBA00004651"/>
    </source>
</evidence>
<dbReference type="InterPro" id="IPR050622">
    <property type="entry name" value="CPA3_antiporter_subunitB"/>
</dbReference>
<keyword evidence="10" id="KW-1185">Reference proteome</keyword>
<comment type="similarity">
    <text evidence="2">Belongs to the CPA3 antiporters (TC 2.A.63) subunit B family.</text>
</comment>
<proteinExistence type="inferred from homology"/>
<protein>
    <recommendedName>
        <fullName evidence="8">Na+/H+ antiporter MnhB subunit-related protein domain-containing protein</fullName>
    </recommendedName>
</protein>
<feature type="transmembrane region" description="Helical" evidence="7">
    <location>
        <begin position="112"/>
        <end position="133"/>
    </location>
</feature>
<dbReference type="PANTHER" id="PTHR33932">
    <property type="entry name" value="NA(+)/H(+) ANTIPORTER SUBUNIT B"/>
    <property type="match status" value="1"/>
</dbReference>
<name>A0ABS0YBQ3_9BACT</name>
<feature type="transmembrane region" description="Helical" evidence="7">
    <location>
        <begin position="220"/>
        <end position="241"/>
    </location>
</feature>
<evidence type="ECO:0000313" key="10">
    <source>
        <dbReference type="Proteomes" id="UP000614714"/>
    </source>
</evidence>